<protein>
    <submittedName>
        <fullName evidence="2">Predicted integral membrane protein</fullName>
    </submittedName>
</protein>
<name>A0AB38D011_9MYCO</name>
<keyword evidence="1" id="KW-0812">Transmembrane</keyword>
<dbReference type="EMBL" id="FSHM01000003">
    <property type="protein sequence ID" value="SIB00834.1"/>
    <property type="molecule type" value="Genomic_DNA"/>
</dbReference>
<dbReference type="Proteomes" id="UP000185210">
    <property type="component" value="Unassembled WGS sequence"/>
</dbReference>
<evidence type="ECO:0000256" key="1">
    <source>
        <dbReference type="SAM" id="Phobius"/>
    </source>
</evidence>
<evidence type="ECO:0000313" key="3">
    <source>
        <dbReference type="Proteomes" id="UP000185210"/>
    </source>
</evidence>
<gene>
    <name evidence="2" type="ORF">SAMEA2070301_02697</name>
</gene>
<feature type="transmembrane region" description="Helical" evidence="1">
    <location>
        <begin position="44"/>
        <end position="66"/>
    </location>
</feature>
<accession>A0AB38D011</accession>
<keyword evidence="1" id="KW-0472">Membrane</keyword>
<organism evidence="2 3">
    <name type="scientific">Mycobacteroides abscessus subsp. abscessus</name>
    <dbReference type="NCBI Taxonomy" id="1185650"/>
    <lineage>
        <taxon>Bacteria</taxon>
        <taxon>Bacillati</taxon>
        <taxon>Actinomycetota</taxon>
        <taxon>Actinomycetes</taxon>
        <taxon>Mycobacteriales</taxon>
        <taxon>Mycobacteriaceae</taxon>
        <taxon>Mycobacteroides</taxon>
        <taxon>Mycobacteroides abscessus</taxon>
    </lineage>
</organism>
<keyword evidence="1" id="KW-1133">Transmembrane helix</keyword>
<dbReference type="AlphaFoldDB" id="A0AB38D011"/>
<evidence type="ECO:0000313" key="2">
    <source>
        <dbReference type="EMBL" id="SIB00834.1"/>
    </source>
</evidence>
<sequence length="121" mass="12988">MPKWLGVLLCPMLALFASIAFWMLLSNMWYACDIGSNFARGASLILALPVVFLFTLAATAVLFGFVSRIRRTWAGFVAVGASAVVAVLTVVVSVAVVYSPENYVPSAQCPSGVPSWWPFPA</sequence>
<dbReference type="PROSITE" id="PS51257">
    <property type="entry name" value="PROKAR_LIPOPROTEIN"/>
    <property type="match status" value="1"/>
</dbReference>
<comment type="caution">
    <text evidence="2">The sequence shown here is derived from an EMBL/GenBank/DDBJ whole genome shotgun (WGS) entry which is preliminary data.</text>
</comment>
<reference evidence="2 3" key="1">
    <citation type="submission" date="2016-11" db="EMBL/GenBank/DDBJ databases">
        <authorList>
            <consortium name="Pathogen Informatics"/>
        </authorList>
    </citation>
    <scope>NUCLEOTIDE SEQUENCE [LARGE SCALE GENOMIC DNA]</scope>
    <source>
        <strain evidence="2 3">104</strain>
    </source>
</reference>
<feature type="transmembrane region" description="Helical" evidence="1">
    <location>
        <begin position="73"/>
        <end position="98"/>
    </location>
</feature>
<proteinExistence type="predicted"/>